<dbReference type="InterPro" id="IPR009060">
    <property type="entry name" value="UBA-like_sf"/>
</dbReference>
<proteinExistence type="predicted"/>
<dbReference type="Gene3D" id="1.10.8.10">
    <property type="entry name" value="DNA helicase RuvA subunit, C-terminal domain"/>
    <property type="match status" value="1"/>
</dbReference>
<evidence type="ECO:0000313" key="2">
    <source>
        <dbReference type="EMBL" id="CEJ06832.1"/>
    </source>
</evidence>
<dbReference type="KEGG" id="aacx:DEACI_4292"/>
<keyword evidence="3" id="KW-1185">Reference proteome</keyword>
<dbReference type="SUPFAM" id="SSF46934">
    <property type="entry name" value="UBA-like"/>
    <property type="match status" value="1"/>
</dbReference>
<organism evidence="1">
    <name type="scientific">Acididesulfobacillus acetoxydans</name>
    <dbReference type="NCBI Taxonomy" id="1561005"/>
    <lineage>
        <taxon>Bacteria</taxon>
        <taxon>Bacillati</taxon>
        <taxon>Bacillota</taxon>
        <taxon>Clostridia</taxon>
        <taxon>Eubacteriales</taxon>
        <taxon>Peptococcaceae</taxon>
        <taxon>Acididesulfobacillus</taxon>
    </lineage>
</organism>
<gene>
    <name evidence="2" type="ORF">DEACI_1283</name>
    <name evidence="1" type="ORF">DEACI_4292</name>
</gene>
<name>A0A8S0Y4Z3_9FIRM</name>
<dbReference type="Proteomes" id="UP001071230">
    <property type="component" value="Unassembled WGS sequence"/>
</dbReference>
<sequence length="149" mass="16879">MSEKLWTELEKIDILRERMGLNYEQARTALAEAGGDVVKALALVERGENNVTEDMERDNGEMWTGLKHKFKQLRQARLNVKHDEKTVFSVSAPVGLLLAYGVLRRPGLRMLGVAGLAVAAFRHYSLEMDPAGEQRREGSDDWERAELRV</sequence>
<dbReference type="RefSeq" id="WP_240986658.1">
    <property type="nucleotide sequence ID" value="NZ_CDGJ01000033.1"/>
</dbReference>
<dbReference type="EMBL" id="LR746496">
    <property type="protein sequence ID" value="CAA7603465.1"/>
    <property type="molecule type" value="Genomic_DNA"/>
</dbReference>
<evidence type="ECO:0000313" key="1">
    <source>
        <dbReference type="EMBL" id="CAA7603465.1"/>
    </source>
</evidence>
<protein>
    <submittedName>
        <fullName evidence="1">UBA-like</fullName>
    </submittedName>
</protein>
<reference evidence="1" key="2">
    <citation type="submission" date="2020-01" db="EMBL/GenBank/DDBJ databases">
        <authorList>
            <person name="Hornung B."/>
        </authorList>
    </citation>
    <scope>NUCLEOTIDE SEQUENCE</scope>
    <source>
        <strain evidence="1">PacBioINE</strain>
    </source>
</reference>
<dbReference type="EMBL" id="CDGJ01000033">
    <property type="protein sequence ID" value="CEJ06832.1"/>
    <property type="molecule type" value="Genomic_DNA"/>
</dbReference>
<dbReference type="AlphaFoldDB" id="A0A8S0Y4Z3"/>
<accession>A0A8S0Y4Z3</accession>
<reference evidence="2" key="1">
    <citation type="submission" date="2014-11" db="EMBL/GenBank/DDBJ databases">
        <authorList>
            <person name="Hornung B.V."/>
        </authorList>
    </citation>
    <scope>NUCLEOTIDE SEQUENCE</scope>
    <source>
        <strain evidence="2">INE</strain>
    </source>
</reference>
<evidence type="ECO:0000313" key="3">
    <source>
        <dbReference type="Proteomes" id="UP001071230"/>
    </source>
</evidence>
<dbReference type="Proteomes" id="UP000836597">
    <property type="component" value="Chromosome"/>
</dbReference>